<reference evidence="3 4" key="1">
    <citation type="journal article" date="2001" name="J. Bacteriol.">
        <title>Genome sequence and comparative analysis of the solvent-producing bacterium Clostridium acetobutylicum.</title>
        <authorList>
            <person name="Nolling J."/>
            <person name="Breton G."/>
            <person name="Omelchenko M.V."/>
            <person name="Makarova K.S."/>
            <person name="Zeng Q."/>
            <person name="Gibson R."/>
            <person name="Lee H.M."/>
            <person name="Dubois J."/>
            <person name="Qiu D."/>
            <person name="Hitti J."/>
            <person name="Wolf Y.I."/>
            <person name="Tatusov R.L."/>
            <person name="Sabathe F."/>
            <person name="Doucette-Stamm L."/>
            <person name="Soucaille P."/>
            <person name="Daly M.J."/>
            <person name="Bennett G.N."/>
            <person name="Koonin E.V."/>
            <person name="Smith D.R."/>
        </authorList>
    </citation>
    <scope>NUCLEOTIDE SEQUENCE [LARGE SCALE GENOMIC DNA]</scope>
    <source>
        <strain evidence="4">ATCC 824 / DSM 792 / JCM 1419 / LMG 5710 / VKM B-1787</strain>
    </source>
</reference>
<dbReference type="Gene3D" id="3.40.50.2000">
    <property type="entry name" value="Glycogen Phosphorylase B"/>
    <property type="match status" value="2"/>
</dbReference>
<dbReference type="AlphaFoldDB" id="Q97EQ6"/>
<evidence type="ECO:0000259" key="2">
    <source>
        <dbReference type="Pfam" id="PF13439"/>
    </source>
</evidence>
<organism evidence="3 4">
    <name type="scientific">Clostridium acetobutylicum (strain ATCC 824 / DSM 792 / JCM 1419 / IAM 19013 / LMG 5710 / NBRC 13948 / NRRL B-527 / VKM B-1787 / 2291 / W)</name>
    <dbReference type="NCBI Taxonomy" id="272562"/>
    <lineage>
        <taxon>Bacteria</taxon>
        <taxon>Bacillati</taxon>
        <taxon>Bacillota</taxon>
        <taxon>Clostridia</taxon>
        <taxon>Eubacteriales</taxon>
        <taxon>Clostridiaceae</taxon>
        <taxon>Clostridium</taxon>
    </lineage>
</organism>
<gene>
    <name evidence="3" type="ordered locus">CA_C3052</name>
</gene>
<evidence type="ECO:0000313" key="4">
    <source>
        <dbReference type="Proteomes" id="UP000000814"/>
    </source>
</evidence>
<evidence type="ECO:0000313" key="3">
    <source>
        <dbReference type="EMBL" id="AAK80992.1"/>
    </source>
</evidence>
<dbReference type="HOGENOM" id="CLU_009583_0_3_9"/>
<dbReference type="PANTHER" id="PTHR45871:SF1">
    <property type="entry name" value="PHOSPHATIDYLINOSITOL N-ACETYLGLUCOSAMINYLTRANSFERASE SUBUNIT A"/>
    <property type="match status" value="1"/>
</dbReference>
<dbReference type="SUPFAM" id="SSF53756">
    <property type="entry name" value="UDP-Glycosyltransferase/glycogen phosphorylase"/>
    <property type="match status" value="1"/>
</dbReference>
<dbReference type="Pfam" id="PF13439">
    <property type="entry name" value="Glyco_transf_4"/>
    <property type="match status" value="1"/>
</dbReference>
<feature type="domain" description="Glycosyltransferase subfamily 4-like N-terminal" evidence="2">
    <location>
        <begin position="58"/>
        <end position="165"/>
    </location>
</feature>
<dbReference type="GO" id="GO:0016757">
    <property type="term" value="F:glycosyltransferase activity"/>
    <property type="evidence" value="ECO:0007669"/>
    <property type="project" value="InterPro"/>
</dbReference>
<dbReference type="PIR" id="E97275">
    <property type="entry name" value="E97275"/>
</dbReference>
<dbReference type="GeneID" id="44999539"/>
<dbReference type="STRING" id="272562.CA_C3052"/>
<dbReference type="InterPro" id="IPR028098">
    <property type="entry name" value="Glyco_trans_4-like_N"/>
</dbReference>
<dbReference type="OrthoDB" id="9797829at2"/>
<dbReference type="DNASU" id="1119235"/>
<dbReference type="KEGG" id="cac:CA_C3052"/>
<feature type="domain" description="Glycosyl transferase family 1" evidence="1">
    <location>
        <begin position="176"/>
        <end position="328"/>
    </location>
</feature>
<proteinExistence type="predicted"/>
<dbReference type="PATRIC" id="fig|272562.8.peg.3235"/>
<dbReference type="EMBL" id="AE001437">
    <property type="protein sequence ID" value="AAK80992.1"/>
    <property type="molecule type" value="Genomic_DNA"/>
</dbReference>
<dbReference type="Pfam" id="PF00534">
    <property type="entry name" value="Glycos_transf_1"/>
    <property type="match status" value="1"/>
</dbReference>
<accession>Q97EQ6</accession>
<keyword evidence="4" id="KW-1185">Reference proteome</keyword>
<dbReference type="RefSeq" id="WP_010966333.1">
    <property type="nucleotide sequence ID" value="NC_003030.1"/>
</dbReference>
<dbReference type="Proteomes" id="UP000000814">
    <property type="component" value="Chromosome"/>
</dbReference>
<protein>
    <submittedName>
        <fullName evidence="3">Glycosyltransferase</fullName>
    </submittedName>
</protein>
<name>Q97EQ6_CLOAB</name>
<dbReference type="PANTHER" id="PTHR45871">
    <property type="entry name" value="N-ACETYLGLUCOSAMINYL-PHOSPHATIDYLINOSITOL BIOSYNTHETIC PROTEIN"/>
    <property type="match status" value="1"/>
</dbReference>
<dbReference type="eggNOG" id="COG0438">
    <property type="taxonomic scope" value="Bacteria"/>
</dbReference>
<dbReference type="CDD" id="cd03819">
    <property type="entry name" value="GT4_WavL-like"/>
    <property type="match status" value="1"/>
</dbReference>
<dbReference type="InterPro" id="IPR001296">
    <property type="entry name" value="Glyco_trans_1"/>
</dbReference>
<dbReference type="CAZy" id="GT4">
    <property type="family name" value="Glycosyltransferase Family 4"/>
</dbReference>
<sequence>MSLTNVLFLAEELRVGGAETYFYKIENKIDLKKINFYTAAVNGRCFDKLNNKHMYFEYEKGLFSKIKTIKKIVISKNINVIHANSLRLAIISSIVKKLYKKDLKIVYTKHNLTILEKIHTKLFSAFVNKNVDIVLAVCNKDRDNMISIGVSEEKVKVIPNSIDLKHFKFNSKYLRDAGKDFKVGMLSRLSKEKNHEFFLDIAEKADFRALIGGDGPLREEINNRIEKSNLKKKVKMLGNIENSYEFLSSVDVMLLVSTREIFPMTLLEAMAVGTIVISVDIGGIRDCVINDKTGYVIDDYQSEKFITKISDILSDYDKNKELISAARELVENSFNLDITIDELQRLYGEVGL</sequence>
<evidence type="ECO:0000259" key="1">
    <source>
        <dbReference type="Pfam" id="PF00534"/>
    </source>
</evidence>